<dbReference type="InterPro" id="IPR010093">
    <property type="entry name" value="SinI_DNA-bd"/>
</dbReference>
<dbReference type="EMBL" id="QFLI01000002">
    <property type="protein sequence ID" value="PXY01867.1"/>
    <property type="molecule type" value="Genomic_DNA"/>
</dbReference>
<keyword evidence="3" id="KW-1185">Reference proteome</keyword>
<evidence type="ECO:0000259" key="1">
    <source>
        <dbReference type="Pfam" id="PF12728"/>
    </source>
</evidence>
<proteinExistence type="predicted"/>
<sequence>MSSNLQIEKTCQWCKKTFVAKTTTTKYCSHSCNSKAYKAKKRREKESKYKRQNVIDYSEQSIEILKSREFLKVAEASALLGLSRQTVYNLIYSGQLKASKISPRITLIKRSDIDEMFSNAKTLQINPTSKNEKQPEFYSITEIKNKFNVGDTWAYKIIREKKIPRIKRKGKSYYSKTHVDNHFKKHLSSKTREVNDWARIDDLMKELHMTETAIYSLVSRVGIPKKRDGRHMLYSKNHILIERGLIKKEEPQYYTSEEAMLKYNISRDSLYALIKKYSIPKIKAGRYIKVAKTELDNLFNPKVD</sequence>
<evidence type="ECO:0000313" key="2">
    <source>
        <dbReference type="EMBL" id="PXY01867.1"/>
    </source>
</evidence>
<comment type="caution">
    <text evidence="2">The sequence shown here is derived from an EMBL/GenBank/DDBJ whole genome shotgun (WGS) entry which is preliminary data.</text>
</comment>
<dbReference type="NCBIfam" id="TIGR01764">
    <property type="entry name" value="excise"/>
    <property type="match status" value="1"/>
</dbReference>
<feature type="domain" description="Helix-turn-helix" evidence="1">
    <location>
        <begin position="70"/>
        <end position="118"/>
    </location>
</feature>
<keyword evidence="2" id="KW-0238">DNA-binding</keyword>
<dbReference type="InterPro" id="IPR041657">
    <property type="entry name" value="HTH_17"/>
</dbReference>
<reference evidence="2 3" key="1">
    <citation type="submission" date="2018-05" db="EMBL/GenBank/DDBJ databases">
        <title>Marinifilum breve JC075T sp. nov., a marine bacterium isolated from Yongle Blue Hole in the South China Sea.</title>
        <authorList>
            <person name="Fu T."/>
        </authorList>
    </citation>
    <scope>NUCLEOTIDE SEQUENCE [LARGE SCALE GENOMIC DNA]</scope>
    <source>
        <strain evidence="2 3">JC075</strain>
    </source>
</reference>
<dbReference type="Pfam" id="PF12728">
    <property type="entry name" value="HTH_17"/>
    <property type="match status" value="2"/>
</dbReference>
<feature type="domain" description="Helix-turn-helix" evidence="1">
    <location>
        <begin position="253"/>
        <end position="298"/>
    </location>
</feature>
<dbReference type="RefSeq" id="WP_110359504.1">
    <property type="nucleotide sequence ID" value="NZ_QFLI01000002.1"/>
</dbReference>
<dbReference type="AlphaFoldDB" id="A0A2V4A1Y5"/>
<name>A0A2V4A1Y5_9BACT</name>
<protein>
    <submittedName>
        <fullName evidence="2">DNA-binding protein</fullName>
    </submittedName>
</protein>
<dbReference type="OrthoDB" id="1003442at2"/>
<accession>A0A2V4A1Y5</accession>
<dbReference type="Proteomes" id="UP000248079">
    <property type="component" value="Unassembled WGS sequence"/>
</dbReference>
<dbReference type="GO" id="GO:0003677">
    <property type="term" value="F:DNA binding"/>
    <property type="evidence" value="ECO:0007669"/>
    <property type="project" value="UniProtKB-KW"/>
</dbReference>
<evidence type="ECO:0000313" key="3">
    <source>
        <dbReference type="Proteomes" id="UP000248079"/>
    </source>
</evidence>
<organism evidence="2 3">
    <name type="scientific">Marinifilum breve</name>
    <dbReference type="NCBI Taxonomy" id="2184082"/>
    <lineage>
        <taxon>Bacteria</taxon>
        <taxon>Pseudomonadati</taxon>
        <taxon>Bacteroidota</taxon>
        <taxon>Bacteroidia</taxon>
        <taxon>Marinilabiliales</taxon>
        <taxon>Marinifilaceae</taxon>
    </lineage>
</organism>
<gene>
    <name evidence="2" type="ORF">DF185_04245</name>
</gene>